<evidence type="ECO:0000256" key="6">
    <source>
        <dbReference type="ARBA" id="ARBA00023136"/>
    </source>
</evidence>
<evidence type="ECO:0000256" key="1">
    <source>
        <dbReference type="ARBA" id="ARBA00004651"/>
    </source>
</evidence>
<dbReference type="InterPro" id="IPR000515">
    <property type="entry name" value="MetI-like"/>
</dbReference>
<keyword evidence="5 7" id="KW-1133">Transmembrane helix</keyword>
<dbReference type="PROSITE" id="PS50928">
    <property type="entry name" value="ABC_TM1"/>
    <property type="match status" value="1"/>
</dbReference>
<dbReference type="RefSeq" id="WP_106713894.1">
    <property type="nucleotide sequence ID" value="NZ_PGGO01000030.1"/>
</dbReference>
<evidence type="ECO:0000256" key="7">
    <source>
        <dbReference type="RuleBase" id="RU363032"/>
    </source>
</evidence>
<dbReference type="PANTHER" id="PTHR43386:SF25">
    <property type="entry name" value="PEPTIDE ABC TRANSPORTER PERMEASE PROTEIN"/>
    <property type="match status" value="1"/>
</dbReference>
<comment type="similarity">
    <text evidence="7">Belongs to the binding-protein-dependent transport system permease family.</text>
</comment>
<dbReference type="Pfam" id="PF12911">
    <property type="entry name" value="OppC_N"/>
    <property type="match status" value="1"/>
</dbReference>
<dbReference type="SUPFAM" id="SSF161098">
    <property type="entry name" value="MetI-like"/>
    <property type="match status" value="1"/>
</dbReference>
<dbReference type="Gene3D" id="1.10.3720.10">
    <property type="entry name" value="MetI-like"/>
    <property type="match status" value="1"/>
</dbReference>
<feature type="transmembrane region" description="Helical" evidence="7">
    <location>
        <begin position="254"/>
        <end position="277"/>
    </location>
</feature>
<accession>A0A2P7B777</accession>
<organism evidence="9 10">
    <name type="scientific">Phyllobacterium brassicacearum</name>
    <dbReference type="NCBI Taxonomy" id="314235"/>
    <lineage>
        <taxon>Bacteria</taxon>
        <taxon>Pseudomonadati</taxon>
        <taxon>Pseudomonadota</taxon>
        <taxon>Alphaproteobacteria</taxon>
        <taxon>Hyphomicrobiales</taxon>
        <taxon>Phyllobacteriaceae</taxon>
        <taxon>Phyllobacterium</taxon>
    </lineage>
</organism>
<dbReference type="CDD" id="cd06261">
    <property type="entry name" value="TM_PBP2"/>
    <property type="match status" value="1"/>
</dbReference>
<evidence type="ECO:0000256" key="3">
    <source>
        <dbReference type="ARBA" id="ARBA00022475"/>
    </source>
</evidence>
<dbReference type="PANTHER" id="PTHR43386">
    <property type="entry name" value="OLIGOPEPTIDE TRANSPORT SYSTEM PERMEASE PROTEIN APPC"/>
    <property type="match status" value="1"/>
</dbReference>
<sequence>MTDITTNAPLSERSKFFRVLIRRKTVLFGLVVLAIFVTLATFAPLITPYAPNKLSIVNRLKPPELRWLFGTDEFGRDVFSRTIYSARLSLMVGFAVVVLASIIGVTLGILAGFFQKLDAPITRLIDAMMAFPDILLAIALVAALGPSLTTVIVALSIVYAPRLARIVRASTLVIRELPYVEAATSLGISTRHIMTRHILRNLLSPILVQGTFLFANAMLAEAGLSFLGLGVSPEVPTWGTMIASGRQYIGKADWMTLFPGIAIVLAVLSLQMVGDGFRDLLDPRLRKDL</sequence>
<dbReference type="InterPro" id="IPR025966">
    <property type="entry name" value="OppC_N"/>
</dbReference>
<gene>
    <name evidence="9" type="ORF">CU102_25585</name>
</gene>
<proteinExistence type="inferred from homology"/>
<dbReference type="GO" id="GO:0005886">
    <property type="term" value="C:plasma membrane"/>
    <property type="evidence" value="ECO:0007669"/>
    <property type="project" value="UniProtKB-SubCell"/>
</dbReference>
<evidence type="ECO:0000256" key="2">
    <source>
        <dbReference type="ARBA" id="ARBA00022448"/>
    </source>
</evidence>
<dbReference type="EMBL" id="PGGO01000030">
    <property type="protein sequence ID" value="PSH62321.1"/>
    <property type="molecule type" value="Genomic_DNA"/>
</dbReference>
<evidence type="ECO:0000256" key="5">
    <source>
        <dbReference type="ARBA" id="ARBA00022989"/>
    </source>
</evidence>
<dbReference type="InterPro" id="IPR035906">
    <property type="entry name" value="MetI-like_sf"/>
</dbReference>
<dbReference type="InterPro" id="IPR050366">
    <property type="entry name" value="BP-dependent_transpt_permease"/>
</dbReference>
<comment type="caution">
    <text evidence="9">The sequence shown here is derived from an EMBL/GenBank/DDBJ whole genome shotgun (WGS) entry which is preliminary data.</text>
</comment>
<feature type="domain" description="ABC transmembrane type-1" evidence="8">
    <location>
        <begin position="86"/>
        <end position="274"/>
    </location>
</feature>
<keyword evidence="3" id="KW-1003">Cell membrane</keyword>
<keyword evidence="10" id="KW-1185">Reference proteome</keyword>
<reference evidence="10" key="1">
    <citation type="submission" date="2017-11" db="EMBL/GenBank/DDBJ databases">
        <authorList>
            <person name="Kuznetsova I."/>
            <person name="Sazanova A."/>
            <person name="Chirak E."/>
            <person name="Safronova V."/>
            <person name="Willems A."/>
        </authorList>
    </citation>
    <scope>NUCLEOTIDE SEQUENCE [LARGE SCALE GENOMIC DNA]</scope>
    <source>
        <strain evidence="10">STM 196</strain>
    </source>
</reference>
<protein>
    <submittedName>
        <fullName evidence="9">Peptide ABC transporter permease</fullName>
    </submittedName>
</protein>
<dbReference type="AlphaFoldDB" id="A0A2P7B777"/>
<keyword evidence="6 7" id="KW-0472">Membrane</keyword>
<name>A0A2P7B777_9HYPH</name>
<feature type="transmembrane region" description="Helical" evidence="7">
    <location>
        <begin position="26"/>
        <end position="46"/>
    </location>
</feature>
<evidence type="ECO:0000256" key="4">
    <source>
        <dbReference type="ARBA" id="ARBA00022692"/>
    </source>
</evidence>
<dbReference type="OrthoDB" id="9805884at2"/>
<feature type="transmembrane region" description="Helical" evidence="7">
    <location>
        <begin position="90"/>
        <end position="114"/>
    </location>
</feature>
<keyword evidence="4 7" id="KW-0812">Transmembrane</keyword>
<evidence type="ECO:0000259" key="8">
    <source>
        <dbReference type="PROSITE" id="PS50928"/>
    </source>
</evidence>
<keyword evidence="2 7" id="KW-0813">Transport</keyword>
<comment type="subcellular location">
    <subcellularLocation>
        <location evidence="1 7">Cell membrane</location>
        <topology evidence="1 7">Multi-pass membrane protein</topology>
    </subcellularLocation>
</comment>
<evidence type="ECO:0000313" key="10">
    <source>
        <dbReference type="Proteomes" id="UP000241444"/>
    </source>
</evidence>
<dbReference type="GO" id="GO:0055085">
    <property type="term" value="P:transmembrane transport"/>
    <property type="evidence" value="ECO:0007669"/>
    <property type="project" value="InterPro"/>
</dbReference>
<feature type="transmembrane region" description="Helical" evidence="7">
    <location>
        <begin position="134"/>
        <end position="160"/>
    </location>
</feature>
<evidence type="ECO:0000313" key="9">
    <source>
        <dbReference type="EMBL" id="PSH62321.1"/>
    </source>
</evidence>
<dbReference type="Proteomes" id="UP000241444">
    <property type="component" value="Unassembled WGS sequence"/>
</dbReference>
<dbReference type="Pfam" id="PF00528">
    <property type="entry name" value="BPD_transp_1"/>
    <property type="match status" value="1"/>
</dbReference>